<dbReference type="RefSeq" id="NP_001402537.1">
    <property type="nucleotide sequence ID" value="NM_001415466.1"/>
</dbReference>
<gene>
    <name evidence="1" type="ordered locus">ECU09_1525</name>
</gene>
<protein>
    <submittedName>
        <fullName evidence="1">ECU09_1525 protein</fullName>
    </submittedName>
</protein>
<dbReference type="HOGENOM" id="CLU_2003896_0_0_1"/>
<evidence type="ECO:0000313" key="2">
    <source>
        <dbReference type="Proteomes" id="UP000000819"/>
    </source>
</evidence>
<dbReference type="GeneID" id="77136414"/>
<reference evidence="1 2" key="1">
    <citation type="journal article" date="2001" name="Nature">
        <title>Genome sequence and gene compaction of the eukaryote parasite Encephalitozoon cuniculi.</title>
        <authorList>
            <person name="Katinka M.D."/>
            <person name="Duprat S."/>
            <person name="Cornillot E."/>
            <person name="Metenier G."/>
            <person name="Thomarat F."/>
            <person name="Prensier G."/>
            <person name="Barbe V."/>
            <person name="Peyretaillade E."/>
            <person name="Brottier P."/>
            <person name="Wincker P."/>
            <person name="Delbac F."/>
            <person name="El Alaoui H."/>
            <person name="Peyret P."/>
            <person name="Saurin W."/>
            <person name="Gouy M."/>
            <person name="Weissenbach J."/>
            <person name="Vivares C.P."/>
        </authorList>
    </citation>
    <scope>NUCLEOTIDE SEQUENCE [LARGE SCALE GENOMIC DNA]</scope>
    <source>
        <strain evidence="1 2">GB-M1</strain>
    </source>
</reference>
<dbReference type="EMBL" id="AL590451">
    <property type="protein sequence ID" value="CCI73981.1"/>
    <property type="molecule type" value="Genomic_DNA"/>
</dbReference>
<keyword evidence="2" id="KW-1185">Reference proteome</keyword>
<dbReference type="KEGG" id="ecu:ECU09_1525"/>
<dbReference type="InParanoid" id="I7IV48"/>
<accession>I7IV48</accession>
<dbReference type="AlphaFoldDB" id="I7IV48"/>
<proteinExistence type="predicted"/>
<sequence length="124" mass="14374">MEQIECIRATLNRVNFSDDSLVRAGKLSIIQGCALDRLNNTIPWAFPFYIRALDRTRNDLESKRDSQGIAAVDEAKKALEVLLDHIKHQIPCLTEKGDERWDFEYISRTLPNYFQKVDDLKGNY</sequence>
<organism evidence="1 2">
    <name type="scientific">Encephalitozoon cuniculi (strain GB-M1)</name>
    <name type="common">Microsporidian parasite</name>
    <dbReference type="NCBI Taxonomy" id="284813"/>
    <lineage>
        <taxon>Eukaryota</taxon>
        <taxon>Fungi</taxon>
        <taxon>Fungi incertae sedis</taxon>
        <taxon>Microsporidia</taxon>
        <taxon>Unikaryonidae</taxon>
        <taxon>Encephalitozoon</taxon>
    </lineage>
</organism>
<name>I7IV48_ENCCU</name>
<dbReference type="VEuPathDB" id="MicrosporidiaDB:ECU09_1525"/>
<reference evidence="1 2" key="2">
    <citation type="journal article" date="2009" name="BMC Genomics">
        <title>Identification of transcriptional signals in Encephalitozoon cuniculi widespread among Microsporidia phylum: support for accurate structural genome annotation.</title>
        <authorList>
            <person name="Peyretaillade E."/>
            <person name="Goncalves O."/>
            <person name="Terrat S."/>
            <person name="Dugat-Bony E."/>
            <person name="Wincker P."/>
            <person name="Cornman R.S."/>
            <person name="Evans J.D."/>
            <person name="Delbac F."/>
            <person name="Peyret P."/>
        </authorList>
    </citation>
    <scope>NUCLEOTIDE SEQUENCE [LARGE SCALE GENOMIC DNA]</scope>
    <source>
        <strain evidence="1 2">GB-M1</strain>
    </source>
</reference>
<dbReference type="Proteomes" id="UP000000819">
    <property type="component" value="Chromosome IX"/>
</dbReference>
<evidence type="ECO:0000313" key="1">
    <source>
        <dbReference type="EMBL" id="CCI73981.1"/>
    </source>
</evidence>